<dbReference type="AlphaFoldDB" id="A0A1G6PX41"/>
<organism evidence="4 5">
    <name type="scientific">Algoriphagus faecimaris</name>
    <dbReference type="NCBI Taxonomy" id="686796"/>
    <lineage>
        <taxon>Bacteria</taxon>
        <taxon>Pseudomonadati</taxon>
        <taxon>Bacteroidota</taxon>
        <taxon>Cytophagia</taxon>
        <taxon>Cytophagales</taxon>
        <taxon>Cyclobacteriaceae</taxon>
        <taxon>Algoriphagus</taxon>
    </lineage>
</organism>
<dbReference type="Pfam" id="PF02563">
    <property type="entry name" value="Poly_export"/>
    <property type="match status" value="1"/>
</dbReference>
<reference evidence="5" key="1">
    <citation type="submission" date="2016-10" db="EMBL/GenBank/DDBJ databases">
        <authorList>
            <person name="Varghese N."/>
            <person name="Submissions S."/>
        </authorList>
    </citation>
    <scope>NUCLEOTIDE SEQUENCE [LARGE SCALE GENOMIC DNA]</scope>
    <source>
        <strain evidence="5">DSM 23095</strain>
    </source>
</reference>
<dbReference type="STRING" id="686796.SAMN04488104_100776"/>
<dbReference type="InterPro" id="IPR003715">
    <property type="entry name" value="Poly_export_N"/>
</dbReference>
<sequence>MSFLKKYFALLGFSAVFLFSCVPNKKLVYMQEMLESTGPLVESSQKYPYLREDYLLQINDIVEINIFTTDPQMNELLGSVNASQQGMNQMAGGQGAGDIFFMNGYSIDDNGEVELPLIGKVKIIGLTTEEAKLIVEKEVGRYVNKSEYFVRVRLGGIRFSALGEFNRSGKFTLLQNRVTIFEAIAFAGDLNRVAKRDQVLLLRQYPDGTQIHKINLLDRSLLNSEFYWLKPNDLIYAEPMKVRAIGAGNTFVETITLISTSITAIALVLTFIRNN</sequence>
<evidence type="ECO:0000256" key="1">
    <source>
        <dbReference type="ARBA" id="ARBA00022729"/>
    </source>
</evidence>
<evidence type="ECO:0000256" key="2">
    <source>
        <dbReference type="SAM" id="Phobius"/>
    </source>
</evidence>
<keyword evidence="2" id="KW-0472">Membrane</keyword>
<dbReference type="PANTHER" id="PTHR33619">
    <property type="entry name" value="POLYSACCHARIDE EXPORT PROTEIN GFCE-RELATED"/>
    <property type="match status" value="1"/>
</dbReference>
<dbReference type="Gene3D" id="3.10.560.10">
    <property type="entry name" value="Outer membrane lipoprotein wza domain like"/>
    <property type="match status" value="1"/>
</dbReference>
<dbReference type="Proteomes" id="UP000199060">
    <property type="component" value="Unassembled WGS sequence"/>
</dbReference>
<gene>
    <name evidence="4" type="ORF">SAMN04488104_100776</name>
</gene>
<protein>
    <submittedName>
        <fullName evidence="4">Protein involved in gliding motility EpsA</fullName>
    </submittedName>
</protein>
<name>A0A1G6PX41_9BACT</name>
<feature type="transmembrane region" description="Helical" evidence="2">
    <location>
        <begin position="251"/>
        <end position="272"/>
    </location>
</feature>
<evidence type="ECO:0000313" key="5">
    <source>
        <dbReference type="Proteomes" id="UP000199060"/>
    </source>
</evidence>
<accession>A0A1G6PX41</accession>
<dbReference type="RefSeq" id="WP_240507743.1">
    <property type="nucleotide sequence ID" value="NZ_FNAC01000007.1"/>
</dbReference>
<dbReference type="InterPro" id="IPR049712">
    <property type="entry name" value="Poly_export"/>
</dbReference>
<feature type="domain" description="Polysaccharide export protein N-terminal" evidence="3">
    <location>
        <begin position="51"/>
        <end position="152"/>
    </location>
</feature>
<keyword evidence="2" id="KW-0812">Transmembrane</keyword>
<keyword evidence="2" id="KW-1133">Transmembrane helix</keyword>
<dbReference type="GO" id="GO:0015159">
    <property type="term" value="F:polysaccharide transmembrane transporter activity"/>
    <property type="evidence" value="ECO:0007669"/>
    <property type="project" value="InterPro"/>
</dbReference>
<evidence type="ECO:0000259" key="3">
    <source>
        <dbReference type="Pfam" id="PF02563"/>
    </source>
</evidence>
<dbReference type="PANTHER" id="PTHR33619:SF3">
    <property type="entry name" value="POLYSACCHARIDE EXPORT PROTEIN GFCE-RELATED"/>
    <property type="match status" value="1"/>
</dbReference>
<proteinExistence type="predicted"/>
<dbReference type="PROSITE" id="PS51257">
    <property type="entry name" value="PROKAR_LIPOPROTEIN"/>
    <property type="match status" value="1"/>
</dbReference>
<evidence type="ECO:0000313" key="4">
    <source>
        <dbReference type="EMBL" id="SDC84224.1"/>
    </source>
</evidence>
<keyword evidence="5" id="KW-1185">Reference proteome</keyword>
<dbReference type="Gene3D" id="3.30.1950.10">
    <property type="entry name" value="wza like domain"/>
    <property type="match status" value="1"/>
</dbReference>
<keyword evidence="1" id="KW-0732">Signal</keyword>
<dbReference type="EMBL" id="FNAC01000007">
    <property type="protein sequence ID" value="SDC84224.1"/>
    <property type="molecule type" value="Genomic_DNA"/>
</dbReference>